<accession>A0ABU6WW21</accession>
<name>A0ABU6WW21_9FABA</name>
<dbReference type="InterPro" id="IPR008930">
    <property type="entry name" value="Terpenoid_cyclase/PrenylTrfase"/>
</dbReference>
<sequence>MALHYSKWSFPKPQYVSTTKAHLSTTNANKWNILQQNQPTMPFISPPLSPSDDISIKHAEKLMELKHVLLRNNNNSVQGMHMIDAMQRLNVDYHFQDEIDAFLQRRHYLISTTSAGATFSHHDLHHLALSFRLLRQQGHFVPQEVFEKFTDKEGKFKQELLLLGGGNNNNNMVKGVMDLYEASQVSIRGEEMLDEAAEFSLKFLKERLAYLHNDDDEGKFLRSTIENPFHKSLPMFTAIDSFKHFHHGGINNNNNGWFGSLKALAKMDFTLLQRLHHQEIIQISKWWTKLGLTNELKYARNQPLKWYIWSLACLSDPNLSQERIDLTKPTSFIYIIDDIFDVYGTLDELTLFTDVVSRWDVNTVDDELPDYMKVCFRALYDVTNEISFKIYQKHGWDPKDYLRKA</sequence>
<evidence type="ECO:0000259" key="6">
    <source>
        <dbReference type="Pfam" id="PF03936"/>
    </source>
</evidence>
<proteinExistence type="predicted"/>
<gene>
    <name evidence="7" type="ORF">PIB30_102717</name>
</gene>
<feature type="non-terminal residue" evidence="7">
    <location>
        <position position="405"/>
    </location>
</feature>
<dbReference type="EMBL" id="JASCZI010184450">
    <property type="protein sequence ID" value="MED6190126.1"/>
    <property type="molecule type" value="Genomic_DNA"/>
</dbReference>
<feature type="domain" description="Terpene synthase N-terminal" evidence="5">
    <location>
        <begin position="55"/>
        <end position="211"/>
    </location>
</feature>
<keyword evidence="3" id="KW-0460">Magnesium</keyword>
<evidence type="ECO:0000313" key="7">
    <source>
        <dbReference type="EMBL" id="MED6190126.1"/>
    </source>
</evidence>
<reference evidence="7 8" key="1">
    <citation type="journal article" date="2023" name="Plants (Basel)">
        <title>Bridging the Gap: Combining Genomics and Transcriptomics Approaches to Understand Stylosanthes scabra, an Orphan Legume from the Brazilian Caatinga.</title>
        <authorList>
            <person name="Ferreira-Neto J.R.C."/>
            <person name="da Silva M.D."/>
            <person name="Binneck E."/>
            <person name="de Melo N.F."/>
            <person name="da Silva R.H."/>
            <person name="de Melo A.L.T.M."/>
            <person name="Pandolfi V."/>
            <person name="Bustamante F.O."/>
            <person name="Brasileiro-Vidal A.C."/>
            <person name="Benko-Iseppon A.M."/>
        </authorList>
    </citation>
    <scope>NUCLEOTIDE SEQUENCE [LARGE SCALE GENOMIC DNA]</scope>
    <source>
        <tissue evidence="7">Leaves</tissue>
    </source>
</reference>
<feature type="domain" description="Terpene synthase metal-binding" evidence="6">
    <location>
        <begin position="289"/>
        <end position="404"/>
    </location>
</feature>
<dbReference type="Gene3D" id="1.50.10.130">
    <property type="entry name" value="Terpene synthase, N-terminal domain"/>
    <property type="match status" value="1"/>
</dbReference>
<evidence type="ECO:0000313" key="8">
    <source>
        <dbReference type="Proteomes" id="UP001341840"/>
    </source>
</evidence>
<dbReference type="InterPro" id="IPR008949">
    <property type="entry name" value="Isoprenoid_synthase_dom_sf"/>
</dbReference>
<dbReference type="InterPro" id="IPR005630">
    <property type="entry name" value="Terpene_synthase_metal-bd"/>
</dbReference>
<comment type="caution">
    <text evidence="7">The sequence shown here is derived from an EMBL/GenBank/DDBJ whole genome shotgun (WGS) entry which is preliminary data.</text>
</comment>
<dbReference type="PANTHER" id="PTHR31225">
    <property type="entry name" value="OS04G0344100 PROTEIN-RELATED"/>
    <property type="match status" value="1"/>
</dbReference>
<evidence type="ECO:0000256" key="3">
    <source>
        <dbReference type="ARBA" id="ARBA00022842"/>
    </source>
</evidence>
<evidence type="ECO:0000256" key="4">
    <source>
        <dbReference type="ARBA" id="ARBA00023239"/>
    </source>
</evidence>
<dbReference type="Proteomes" id="UP001341840">
    <property type="component" value="Unassembled WGS sequence"/>
</dbReference>
<keyword evidence="4" id="KW-0456">Lyase</keyword>
<evidence type="ECO:0000256" key="1">
    <source>
        <dbReference type="ARBA" id="ARBA00001946"/>
    </source>
</evidence>
<evidence type="ECO:0000259" key="5">
    <source>
        <dbReference type="Pfam" id="PF01397"/>
    </source>
</evidence>
<keyword evidence="2" id="KW-0479">Metal-binding</keyword>
<keyword evidence="8" id="KW-1185">Reference proteome</keyword>
<comment type="cofactor">
    <cofactor evidence="1">
        <name>Mg(2+)</name>
        <dbReference type="ChEBI" id="CHEBI:18420"/>
    </cofactor>
</comment>
<dbReference type="InterPro" id="IPR001906">
    <property type="entry name" value="Terpene_synth_N"/>
</dbReference>
<dbReference type="PANTHER" id="PTHR31225:SF0">
    <property type="entry name" value="S-(+)-LINALOOL SYNTHASE, CHLOROPLASTIC"/>
    <property type="match status" value="1"/>
</dbReference>
<evidence type="ECO:0000256" key="2">
    <source>
        <dbReference type="ARBA" id="ARBA00022723"/>
    </source>
</evidence>
<dbReference type="InterPro" id="IPR050148">
    <property type="entry name" value="Terpene_synthase-like"/>
</dbReference>
<dbReference type="SUPFAM" id="SSF48239">
    <property type="entry name" value="Terpenoid cyclases/Protein prenyltransferases"/>
    <property type="match status" value="1"/>
</dbReference>
<dbReference type="Pfam" id="PF01397">
    <property type="entry name" value="Terpene_synth"/>
    <property type="match status" value="1"/>
</dbReference>
<dbReference type="InterPro" id="IPR036965">
    <property type="entry name" value="Terpene_synth_N_sf"/>
</dbReference>
<dbReference type="Pfam" id="PF03936">
    <property type="entry name" value="Terpene_synth_C"/>
    <property type="match status" value="1"/>
</dbReference>
<dbReference type="Gene3D" id="1.10.600.10">
    <property type="entry name" value="Farnesyl Diphosphate Synthase"/>
    <property type="match status" value="1"/>
</dbReference>
<organism evidence="7 8">
    <name type="scientific">Stylosanthes scabra</name>
    <dbReference type="NCBI Taxonomy" id="79078"/>
    <lineage>
        <taxon>Eukaryota</taxon>
        <taxon>Viridiplantae</taxon>
        <taxon>Streptophyta</taxon>
        <taxon>Embryophyta</taxon>
        <taxon>Tracheophyta</taxon>
        <taxon>Spermatophyta</taxon>
        <taxon>Magnoliopsida</taxon>
        <taxon>eudicotyledons</taxon>
        <taxon>Gunneridae</taxon>
        <taxon>Pentapetalae</taxon>
        <taxon>rosids</taxon>
        <taxon>fabids</taxon>
        <taxon>Fabales</taxon>
        <taxon>Fabaceae</taxon>
        <taxon>Papilionoideae</taxon>
        <taxon>50 kb inversion clade</taxon>
        <taxon>dalbergioids sensu lato</taxon>
        <taxon>Dalbergieae</taxon>
        <taxon>Pterocarpus clade</taxon>
        <taxon>Stylosanthes</taxon>
    </lineage>
</organism>
<dbReference type="SUPFAM" id="SSF48576">
    <property type="entry name" value="Terpenoid synthases"/>
    <property type="match status" value="1"/>
</dbReference>
<protein>
    <submittedName>
        <fullName evidence="7">Uncharacterized protein</fullName>
    </submittedName>
</protein>